<organism evidence="1 2">
    <name type="scientific">Dreissena polymorpha</name>
    <name type="common">Zebra mussel</name>
    <name type="synonym">Mytilus polymorpha</name>
    <dbReference type="NCBI Taxonomy" id="45954"/>
    <lineage>
        <taxon>Eukaryota</taxon>
        <taxon>Metazoa</taxon>
        <taxon>Spiralia</taxon>
        <taxon>Lophotrochozoa</taxon>
        <taxon>Mollusca</taxon>
        <taxon>Bivalvia</taxon>
        <taxon>Autobranchia</taxon>
        <taxon>Heteroconchia</taxon>
        <taxon>Euheterodonta</taxon>
        <taxon>Imparidentia</taxon>
        <taxon>Neoheterodontei</taxon>
        <taxon>Myida</taxon>
        <taxon>Dreissenoidea</taxon>
        <taxon>Dreissenidae</taxon>
        <taxon>Dreissena</taxon>
    </lineage>
</organism>
<reference evidence="1" key="1">
    <citation type="journal article" date="2019" name="bioRxiv">
        <title>The Genome of the Zebra Mussel, Dreissena polymorpha: A Resource for Invasive Species Research.</title>
        <authorList>
            <person name="McCartney M.A."/>
            <person name="Auch B."/>
            <person name="Kono T."/>
            <person name="Mallez S."/>
            <person name="Zhang Y."/>
            <person name="Obille A."/>
            <person name="Becker A."/>
            <person name="Abrahante J.E."/>
            <person name="Garbe J."/>
            <person name="Badalamenti J.P."/>
            <person name="Herman A."/>
            <person name="Mangelson H."/>
            <person name="Liachko I."/>
            <person name="Sullivan S."/>
            <person name="Sone E.D."/>
            <person name="Koren S."/>
            <person name="Silverstein K.A.T."/>
            <person name="Beckman K.B."/>
            <person name="Gohl D.M."/>
        </authorList>
    </citation>
    <scope>NUCLEOTIDE SEQUENCE</scope>
    <source>
        <strain evidence="1">Duluth1</strain>
        <tissue evidence="1">Whole animal</tissue>
    </source>
</reference>
<dbReference type="AlphaFoldDB" id="A0A9D4C1L9"/>
<name>A0A9D4C1L9_DREPO</name>
<proteinExistence type="predicted"/>
<sequence length="145" mass="16424">MRSTPAWTLGQKANREVKKEMKEVKEEWIEEQCIIIDKEMTAGSSKKAYITLKPLMKTSQLKLVLHQMLMGISLQRVPKSKTGGLKTAVTPTTTRFKKTPASVGTTPDQKRTTRRMSFKLKAKVEEVVRSLKAANLRERTASFQS</sequence>
<protein>
    <submittedName>
        <fullName evidence="1">Uncharacterized protein</fullName>
    </submittedName>
</protein>
<evidence type="ECO:0000313" key="1">
    <source>
        <dbReference type="EMBL" id="KAH3715509.1"/>
    </source>
</evidence>
<dbReference type="Proteomes" id="UP000828390">
    <property type="component" value="Unassembled WGS sequence"/>
</dbReference>
<reference evidence="1" key="2">
    <citation type="submission" date="2020-11" db="EMBL/GenBank/DDBJ databases">
        <authorList>
            <person name="McCartney M.A."/>
            <person name="Auch B."/>
            <person name="Kono T."/>
            <person name="Mallez S."/>
            <person name="Becker A."/>
            <person name="Gohl D.M."/>
            <person name="Silverstein K.A.T."/>
            <person name="Koren S."/>
            <person name="Bechman K.B."/>
            <person name="Herman A."/>
            <person name="Abrahante J.E."/>
            <person name="Garbe J."/>
        </authorList>
    </citation>
    <scope>NUCLEOTIDE SEQUENCE</scope>
    <source>
        <strain evidence="1">Duluth1</strain>
        <tissue evidence="1">Whole animal</tissue>
    </source>
</reference>
<gene>
    <name evidence="1" type="ORF">DPMN_058220</name>
</gene>
<comment type="caution">
    <text evidence="1">The sequence shown here is derived from an EMBL/GenBank/DDBJ whole genome shotgun (WGS) entry which is preliminary data.</text>
</comment>
<accession>A0A9D4C1L9</accession>
<evidence type="ECO:0000313" key="2">
    <source>
        <dbReference type="Proteomes" id="UP000828390"/>
    </source>
</evidence>
<dbReference type="EMBL" id="JAIWYP010000013">
    <property type="protein sequence ID" value="KAH3715509.1"/>
    <property type="molecule type" value="Genomic_DNA"/>
</dbReference>
<keyword evidence="2" id="KW-1185">Reference proteome</keyword>